<keyword evidence="2" id="KW-0472">Membrane</keyword>
<keyword evidence="4" id="KW-1185">Reference proteome</keyword>
<dbReference type="InterPro" id="IPR025445">
    <property type="entry name" value="DUF4191"/>
</dbReference>
<keyword evidence="2" id="KW-0812">Transmembrane</keyword>
<proteinExistence type="predicted"/>
<feature type="compositionally biased region" description="Basic residues" evidence="1">
    <location>
        <begin position="226"/>
        <end position="235"/>
    </location>
</feature>
<comment type="caution">
    <text evidence="3">The sequence shown here is derived from an EMBL/GenBank/DDBJ whole genome shotgun (WGS) entry which is preliminary data.</text>
</comment>
<name>A0ABW2SLL6_9ACTO</name>
<sequence>MAEKKETSEKKRRWYQNIADAYRITARTYPWVGWVLAGLGAAIVLVCVLVGVLGSAGAGAIAMWAITGLLLASLADMSILSLLVRRAMYTQIDGTVGSVYAVISQIKRGWIVAEQPIAANKDKDLVWRLIGRPGVVLISEGPTSRVRPLLDQERRRIRRVAQNVPVTVLEVGHGEDQVPLAKVESHLKRLKKVLTKEEVPAVSQRLNAVQSTAAPIPKGIDPMKVRPNRRAMRGR</sequence>
<dbReference type="RefSeq" id="WP_380972649.1">
    <property type="nucleotide sequence ID" value="NZ_JBHTEF010000001.1"/>
</dbReference>
<feature type="region of interest" description="Disordered" evidence="1">
    <location>
        <begin position="215"/>
        <end position="235"/>
    </location>
</feature>
<keyword evidence="2" id="KW-1133">Transmembrane helix</keyword>
<evidence type="ECO:0000256" key="2">
    <source>
        <dbReference type="SAM" id="Phobius"/>
    </source>
</evidence>
<organism evidence="3 4">
    <name type="scientific">Schaalia naturae</name>
    <dbReference type="NCBI Taxonomy" id="635203"/>
    <lineage>
        <taxon>Bacteria</taxon>
        <taxon>Bacillati</taxon>
        <taxon>Actinomycetota</taxon>
        <taxon>Actinomycetes</taxon>
        <taxon>Actinomycetales</taxon>
        <taxon>Actinomycetaceae</taxon>
        <taxon>Schaalia</taxon>
    </lineage>
</organism>
<dbReference type="Proteomes" id="UP001596527">
    <property type="component" value="Unassembled WGS sequence"/>
</dbReference>
<protein>
    <submittedName>
        <fullName evidence="3">DUF4191 domain-containing protein</fullName>
    </submittedName>
</protein>
<dbReference type="EMBL" id="JBHTEF010000001">
    <property type="protein sequence ID" value="MFC7580533.1"/>
    <property type="molecule type" value="Genomic_DNA"/>
</dbReference>
<feature type="transmembrane region" description="Helical" evidence="2">
    <location>
        <begin position="31"/>
        <end position="55"/>
    </location>
</feature>
<reference evidence="4" key="1">
    <citation type="journal article" date="2019" name="Int. J. Syst. Evol. Microbiol.">
        <title>The Global Catalogue of Microorganisms (GCM) 10K type strain sequencing project: providing services to taxonomists for standard genome sequencing and annotation.</title>
        <authorList>
            <consortium name="The Broad Institute Genomics Platform"/>
            <consortium name="The Broad Institute Genome Sequencing Center for Infectious Disease"/>
            <person name="Wu L."/>
            <person name="Ma J."/>
        </authorList>
    </citation>
    <scope>NUCLEOTIDE SEQUENCE [LARGE SCALE GENOMIC DNA]</scope>
    <source>
        <strain evidence="4">CCUG 56698</strain>
    </source>
</reference>
<feature type="transmembrane region" description="Helical" evidence="2">
    <location>
        <begin position="61"/>
        <end position="84"/>
    </location>
</feature>
<dbReference type="Pfam" id="PF13829">
    <property type="entry name" value="DUF4191"/>
    <property type="match status" value="1"/>
</dbReference>
<evidence type="ECO:0000313" key="4">
    <source>
        <dbReference type="Proteomes" id="UP001596527"/>
    </source>
</evidence>
<gene>
    <name evidence="3" type="ORF">ACFQWG_04795</name>
</gene>
<evidence type="ECO:0000256" key="1">
    <source>
        <dbReference type="SAM" id="MobiDB-lite"/>
    </source>
</evidence>
<accession>A0ABW2SLL6</accession>
<evidence type="ECO:0000313" key="3">
    <source>
        <dbReference type="EMBL" id="MFC7580533.1"/>
    </source>
</evidence>